<evidence type="ECO:0000256" key="1">
    <source>
        <dbReference type="SAM" id="MobiDB-lite"/>
    </source>
</evidence>
<organism evidence="3 4">
    <name type="scientific">Rhizobium tubonense</name>
    <dbReference type="NCBI Taxonomy" id="484088"/>
    <lineage>
        <taxon>Bacteria</taxon>
        <taxon>Pseudomonadati</taxon>
        <taxon>Pseudomonadota</taxon>
        <taxon>Alphaproteobacteria</taxon>
        <taxon>Hyphomicrobiales</taxon>
        <taxon>Rhizobiaceae</taxon>
        <taxon>Rhizobium/Agrobacterium group</taxon>
        <taxon>Rhizobium</taxon>
    </lineage>
</organism>
<sequence length="240" mass="27617">MSVASLSPDLLKYSKSRHPEPPPHLGTRYDVSGEFQYEPGNTIICHVVEGSRTQEVLIDARARFLAMPEAARLTFTPISSLHMTLFQGIIEYRRKPLFWPAGLPYDTSIDEMTDVMLERLSAFPSQDPFKVAVTHARPTGLMVEGATGADRRIMRSWRDAFADLLGYRHPDHDEYAFHITFDYVIERLEDEALPRWQQMLDEVAADIRERSPILELQPPAFCSFDDMNHFEELLVFDFKP</sequence>
<evidence type="ECO:0000259" key="2">
    <source>
        <dbReference type="Pfam" id="PF08975"/>
    </source>
</evidence>
<dbReference type="InterPro" id="IPR009097">
    <property type="entry name" value="Cyclic_Pdiesterase"/>
</dbReference>
<protein>
    <recommendedName>
        <fullName evidence="2">DUF1868 domain-containing protein</fullName>
    </recommendedName>
</protein>
<proteinExistence type="predicted"/>
<dbReference type="InterPro" id="IPR015069">
    <property type="entry name" value="2H-PEstase_DUF1868"/>
</dbReference>
<dbReference type="Pfam" id="PF08975">
    <property type="entry name" value="2H-phosphodiest"/>
    <property type="match status" value="1"/>
</dbReference>
<feature type="domain" description="DUF1868" evidence="2">
    <location>
        <begin position="28"/>
        <end position="141"/>
    </location>
</feature>
<dbReference type="EMBL" id="PCDP01000059">
    <property type="protein sequence ID" value="PZM09695.1"/>
    <property type="molecule type" value="Genomic_DNA"/>
</dbReference>
<evidence type="ECO:0000313" key="4">
    <source>
        <dbReference type="Proteomes" id="UP000248925"/>
    </source>
</evidence>
<dbReference type="AlphaFoldDB" id="A0A2W4CG99"/>
<dbReference type="Gene3D" id="3.90.1140.10">
    <property type="entry name" value="Cyclic phosphodiesterase"/>
    <property type="match status" value="1"/>
</dbReference>
<dbReference type="RefSeq" id="WP_111163074.1">
    <property type="nucleotide sequence ID" value="NZ_PCDP01000059.1"/>
</dbReference>
<keyword evidence="4" id="KW-1185">Reference proteome</keyword>
<evidence type="ECO:0000313" key="3">
    <source>
        <dbReference type="EMBL" id="PZM09695.1"/>
    </source>
</evidence>
<comment type="caution">
    <text evidence="3">The sequence shown here is derived from an EMBL/GenBank/DDBJ whole genome shotgun (WGS) entry which is preliminary data.</text>
</comment>
<gene>
    <name evidence="3" type="ORF">CPY51_25815</name>
</gene>
<name>A0A2W4CG99_9HYPH</name>
<reference evidence="3 4" key="1">
    <citation type="journal article" date="2018" name="Sci. Rep.">
        <title>Rhizobium tumorigenes sp. nov., a novel plant tumorigenic bacterium isolated from cane gall tumors on thornless blackberry.</title>
        <authorList>
            <person name="Kuzmanovi N."/>
            <person name="Smalla K."/>
            <person name="Gronow S."/>
            <person name="PuBawska J."/>
        </authorList>
    </citation>
    <scope>NUCLEOTIDE SEQUENCE [LARGE SCALE GENOMIC DNA]</scope>
    <source>
        <strain evidence="3 4">CCBAU 85046</strain>
    </source>
</reference>
<dbReference type="Proteomes" id="UP000248925">
    <property type="component" value="Unassembled WGS sequence"/>
</dbReference>
<accession>A0A2W4CG99</accession>
<feature type="region of interest" description="Disordered" evidence="1">
    <location>
        <begin position="1"/>
        <end position="25"/>
    </location>
</feature>
<dbReference type="OrthoDB" id="151828at2"/>
<dbReference type="SUPFAM" id="SSF55144">
    <property type="entry name" value="LigT-like"/>
    <property type="match status" value="1"/>
</dbReference>